<proteinExistence type="predicted"/>
<organism evidence="1">
    <name type="scientific">Siphoviridae sp. ctfR912</name>
    <dbReference type="NCBI Taxonomy" id="2825596"/>
    <lineage>
        <taxon>Viruses</taxon>
        <taxon>Duplodnaviria</taxon>
        <taxon>Heunggongvirae</taxon>
        <taxon>Uroviricota</taxon>
        <taxon>Caudoviricetes</taxon>
    </lineage>
</organism>
<evidence type="ECO:0000313" key="1">
    <source>
        <dbReference type="EMBL" id="DAE15943.1"/>
    </source>
</evidence>
<sequence length="70" mass="8567">MCETYTQPYRRTLTDNQIHDIALAITTKKMSKETWDDDTEYDDWYIEYCKAYSHIYKLDHEYDPLSTFEL</sequence>
<name>A0A8S5Q9B6_9CAUD</name>
<accession>A0A8S5Q9B6</accession>
<protein>
    <submittedName>
        <fullName evidence="1">Uncharacterized protein</fullName>
    </submittedName>
</protein>
<dbReference type="EMBL" id="BK015614">
    <property type="protein sequence ID" value="DAE15943.1"/>
    <property type="molecule type" value="Genomic_DNA"/>
</dbReference>
<reference evidence="1" key="1">
    <citation type="journal article" date="2021" name="Proc. Natl. Acad. Sci. U.S.A.">
        <title>A Catalog of Tens of Thousands of Viruses from Human Metagenomes Reveals Hidden Associations with Chronic Diseases.</title>
        <authorList>
            <person name="Tisza M.J."/>
            <person name="Buck C.B."/>
        </authorList>
    </citation>
    <scope>NUCLEOTIDE SEQUENCE</scope>
    <source>
        <strain evidence="1">CtfR912</strain>
    </source>
</reference>